<name>A0A8D9AXD9_9HEMI</name>
<dbReference type="InterPro" id="IPR001965">
    <property type="entry name" value="Znf_PHD"/>
</dbReference>
<dbReference type="SUPFAM" id="SSF57903">
    <property type="entry name" value="FYVE/PHD zinc finger"/>
    <property type="match status" value="1"/>
</dbReference>
<dbReference type="SMART" id="SM00249">
    <property type="entry name" value="PHD"/>
    <property type="match status" value="1"/>
</dbReference>
<dbReference type="InterPro" id="IPR011011">
    <property type="entry name" value="Znf_FYVE_PHD"/>
</dbReference>
<dbReference type="Pfam" id="PF25298">
    <property type="entry name" value="Baculo_FP_2nd"/>
    <property type="match status" value="1"/>
</dbReference>
<evidence type="ECO:0000313" key="7">
    <source>
        <dbReference type="EMBL" id="CAG6772720.1"/>
    </source>
</evidence>
<dbReference type="GO" id="GO:0008270">
    <property type="term" value="F:zinc ion binding"/>
    <property type="evidence" value="ECO:0007669"/>
    <property type="project" value="UniProtKB-KW"/>
</dbReference>
<evidence type="ECO:0000256" key="5">
    <source>
        <dbReference type="SAM" id="MobiDB-lite"/>
    </source>
</evidence>
<sequence>MSKCNVCKKSLPKDSEDGTEFATCASCGKSWHLPCVPIMPLSRTFWLSKGPAIQSRWECKICTDPDSGKGMQTRKTAATKATSSEKNTEEEGIIKELLSTQYKYFENMLDDKFNKFQNTLKTYAQQIQELTGIVKQVEKKNMELENRLLKQEEENKEMKKKMQEMEALVQKSQQRENGYKMEITGFKEKTEVDENEFMKKILEKAECSGNNGVEYKVSKIVKHGNEEKGGSQTIVVQFKNTESRNQVLEKIKNNKLYEKMGDVIKDKSTVLFFSEYLTPYNRKLFFEAKKIKVEKKYAYLWIKHGKILLKRNKNSRIETIITTADLGKL</sequence>
<feature type="coiled-coil region" evidence="4">
    <location>
        <begin position="120"/>
        <end position="175"/>
    </location>
</feature>
<accession>A0A8D9AXD9</accession>
<dbReference type="InterPro" id="IPR057251">
    <property type="entry name" value="FP_C"/>
</dbReference>
<keyword evidence="2" id="KW-0863">Zinc-finger</keyword>
<evidence type="ECO:0000256" key="2">
    <source>
        <dbReference type="ARBA" id="ARBA00022771"/>
    </source>
</evidence>
<feature type="compositionally biased region" description="Low complexity" evidence="5">
    <location>
        <begin position="75"/>
        <end position="84"/>
    </location>
</feature>
<feature type="domain" description="Zinc finger PHD-type" evidence="6">
    <location>
        <begin position="3"/>
        <end position="63"/>
    </location>
</feature>
<feature type="region of interest" description="Disordered" evidence="5">
    <location>
        <begin position="67"/>
        <end position="87"/>
    </location>
</feature>
<evidence type="ECO:0000256" key="4">
    <source>
        <dbReference type="SAM" id="Coils"/>
    </source>
</evidence>
<evidence type="ECO:0000256" key="3">
    <source>
        <dbReference type="ARBA" id="ARBA00022833"/>
    </source>
</evidence>
<evidence type="ECO:0000256" key="1">
    <source>
        <dbReference type="ARBA" id="ARBA00022723"/>
    </source>
</evidence>
<reference evidence="7" key="1">
    <citation type="submission" date="2021-05" db="EMBL/GenBank/DDBJ databases">
        <authorList>
            <person name="Alioto T."/>
            <person name="Alioto T."/>
            <person name="Gomez Garrido J."/>
        </authorList>
    </citation>
    <scope>NUCLEOTIDE SEQUENCE</scope>
</reference>
<protein>
    <recommendedName>
        <fullName evidence="6">Zinc finger PHD-type domain-containing protein</fullName>
    </recommendedName>
</protein>
<keyword evidence="4" id="KW-0175">Coiled coil</keyword>
<proteinExistence type="predicted"/>
<evidence type="ECO:0000259" key="6">
    <source>
        <dbReference type="SMART" id="SM00249"/>
    </source>
</evidence>
<dbReference type="AlphaFoldDB" id="A0A8D9AXD9"/>
<dbReference type="InterPro" id="IPR013083">
    <property type="entry name" value="Znf_RING/FYVE/PHD"/>
</dbReference>
<organism evidence="7">
    <name type="scientific">Cacopsylla melanoneura</name>
    <dbReference type="NCBI Taxonomy" id="428564"/>
    <lineage>
        <taxon>Eukaryota</taxon>
        <taxon>Metazoa</taxon>
        <taxon>Ecdysozoa</taxon>
        <taxon>Arthropoda</taxon>
        <taxon>Hexapoda</taxon>
        <taxon>Insecta</taxon>
        <taxon>Pterygota</taxon>
        <taxon>Neoptera</taxon>
        <taxon>Paraneoptera</taxon>
        <taxon>Hemiptera</taxon>
        <taxon>Sternorrhyncha</taxon>
        <taxon>Psylloidea</taxon>
        <taxon>Psyllidae</taxon>
        <taxon>Psyllinae</taxon>
        <taxon>Cacopsylla</taxon>
    </lineage>
</organism>
<keyword evidence="1" id="KW-0479">Metal-binding</keyword>
<dbReference type="Gene3D" id="3.30.40.10">
    <property type="entry name" value="Zinc/RING finger domain, C3HC4 (zinc finger)"/>
    <property type="match status" value="1"/>
</dbReference>
<dbReference type="EMBL" id="HBUF01589045">
    <property type="protein sequence ID" value="CAG6772720.1"/>
    <property type="molecule type" value="Transcribed_RNA"/>
</dbReference>
<keyword evidence="3" id="KW-0862">Zinc</keyword>